<reference evidence="1 2" key="2">
    <citation type="journal article" date="2014" name="PLoS ONE">
        <title>Evolution of mitochondria reconstructed from the energy metabolism of living bacteria.</title>
        <authorList>
            <person name="Degli Esposti M."/>
            <person name="Chouaia B."/>
            <person name="Comandatore F."/>
            <person name="Crotti E."/>
            <person name="Sassera D."/>
            <person name="Lievens P.M."/>
            <person name="Daffonchio D."/>
            <person name="Bandi C."/>
        </authorList>
    </citation>
    <scope>NUCLEOTIDE SEQUENCE [LARGE SCALE GENOMIC DNA]</scope>
    <source>
        <strain evidence="1 2">SF2.1</strain>
    </source>
</reference>
<evidence type="ECO:0000313" key="1">
    <source>
        <dbReference type="EMBL" id="CDG39589.1"/>
    </source>
</evidence>
<name>A0A060QEM7_9PROT</name>
<dbReference type="RefSeq" id="WP_023977232.1">
    <property type="nucleotide sequence ID" value="NZ_CBLX010000009.1"/>
</dbReference>
<comment type="caution">
    <text evidence="1">The sequence shown here is derived from an EMBL/GenBank/DDBJ whole genome shotgun (WGS) entry which is preliminary data.</text>
</comment>
<dbReference type="AlphaFoldDB" id="A0A060QEM7"/>
<sequence>MIIEPTAYHHKLLNDETALIVSERLTLSPRFPVHIGDSDNREGLSRETEPLVPLAKALDYAAALVAAERIKTANAFEEFVKHLARDWGRFLSGDGPVIMESIATRVEREAAAIREGGEHG</sequence>
<organism evidence="1 2">
    <name type="scientific">Asaia bogorensis</name>
    <dbReference type="NCBI Taxonomy" id="91915"/>
    <lineage>
        <taxon>Bacteria</taxon>
        <taxon>Pseudomonadati</taxon>
        <taxon>Pseudomonadota</taxon>
        <taxon>Alphaproteobacteria</taxon>
        <taxon>Acetobacterales</taxon>
        <taxon>Acetobacteraceae</taxon>
        <taxon>Asaia</taxon>
    </lineage>
</organism>
<evidence type="ECO:0000313" key="2">
    <source>
        <dbReference type="Proteomes" id="UP000027583"/>
    </source>
</evidence>
<dbReference type="EMBL" id="CBLX010000009">
    <property type="protein sequence ID" value="CDG39589.1"/>
    <property type="molecule type" value="Genomic_DNA"/>
</dbReference>
<proteinExistence type="predicted"/>
<protein>
    <submittedName>
        <fullName evidence="1">Uncharacterized protein</fullName>
    </submittedName>
</protein>
<gene>
    <name evidence="1" type="ORF">ASAP_1544</name>
</gene>
<accession>A0A060QEM7</accession>
<reference evidence="1 2" key="1">
    <citation type="journal article" date="2014" name="Genome Biol. Evol.">
        <title>Acetic acid bacteria genomes reveal functional traits for adaptation to life in insect guts.</title>
        <authorList>
            <person name="Chouaia B."/>
            <person name="Gaiarsa S."/>
            <person name="Crotti E."/>
            <person name="Comandatore F."/>
            <person name="Degli Esposti M."/>
            <person name="Ricci I."/>
            <person name="Alma A."/>
            <person name="Favia G."/>
            <person name="Bandi C."/>
            <person name="Daffonchio D."/>
        </authorList>
    </citation>
    <scope>NUCLEOTIDE SEQUENCE [LARGE SCALE GENOMIC DNA]</scope>
    <source>
        <strain evidence="1 2">SF2.1</strain>
    </source>
</reference>
<dbReference type="Proteomes" id="UP000027583">
    <property type="component" value="Unassembled WGS sequence"/>
</dbReference>